<dbReference type="InterPro" id="IPR030480">
    <property type="entry name" value="Natr_peptide_CS"/>
</dbReference>
<evidence type="ECO:0000256" key="14">
    <source>
        <dbReference type="ARBA" id="ARBA00038127"/>
    </source>
</evidence>
<dbReference type="PANTHER" id="PTHR12167:SF2">
    <property type="entry name" value="C-TYPE NATRIURETIC PEPTIDE"/>
    <property type="match status" value="1"/>
</dbReference>
<keyword evidence="7" id="KW-0646">Protease inhibitor</keyword>
<dbReference type="GO" id="GO:0006182">
    <property type="term" value="P:cGMP biosynthetic process"/>
    <property type="evidence" value="ECO:0007669"/>
    <property type="project" value="TreeGrafter"/>
</dbReference>
<dbReference type="GO" id="GO:0030414">
    <property type="term" value="F:peptidase inhibitor activity"/>
    <property type="evidence" value="ECO:0007669"/>
    <property type="project" value="UniProtKB-KW"/>
</dbReference>
<dbReference type="GO" id="GO:0005179">
    <property type="term" value="F:hormone activity"/>
    <property type="evidence" value="ECO:0007669"/>
    <property type="project" value="InterPro"/>
</dbReference>
<evidence type="ECO:0000256" key="4">
    <source>
        <dbReference type="ARBA" id="ARBA00022608"/>
    </source>
</evidence>
<evidence type="ECO:0000313" key="18">
    <source>
        <dbReference type="EMBL" id="AFU72302.1"/>
    </source>
</evidence>
<name>K4J3K2_AZEFE</name>
<evidence type="ECO:0000256" key="1">
    <source>
        <dbReference type="ARBA" id="ARBA00004613"/>
    </source>
</evidence>
<feature type="region of interest" description="Disordered" evidence="16">
    <location>
        <begin position="227"/>
        <end position="250"/>
    </location>
</feature>
<organism evidence="18">
    <name type="scientific">Azemiops feae</name>
    <name type="common">Fea's viper</name>
    <dbReference type="NCBI Taxonomy" id="8773"/>
    <lineage>
        <taxon>Eukaryota</taxon>
        <taxon>Metazoa</taxon>
        <taxon>Chordata</taxon>
        <taxon>Craniata</taxon>
        <taxon>Vertebrata</taxon>
        <taxon>Euteleostomi</taxon>
        <taxon>Lepidosauria</taxon>
        <taxon>Squamata</taxon>
        <taxon>Bifurcata</taxon>
        <taxon>Unidentata</taxon>
        <taxon>Episquamata</taxon>
        <taxon>Toxicofera</taxon>
        <taxon>Serpentes</taxon>
        <taxon>Colubroidea</taxon>
        <taxon>Viperidae</taxon>
        <taxon>Azemiopinae</taxon>
        <taxon>Azemiops</taxon>
    </lineage>
</organism>
<dbReference type="Pfam" id="PF00212">
    <property type="entry name" value="ANP"/>
    <property type="match status" value="1"/>
</dbReference>
<dbReference type="GO" id="GO:0005576">
    <property type="term" value="C:extracellular region"/>
    <property type="evidence" value="ECO:0007669"/>
    <property type="project" value="UniProtKB-SubCell"/>
</dbReference>
<evidence type="ECO:0000256" key="8">
    <source>
        <dbReference type="ARBA" id="ARBA00022729"/>
    </source>
</evidence>
<reference evidence="18" key="1">
    <citation type="journal article" date="2013" name="Mol. Cell. Proteomics">
        <title>Differential evolution and neofunctionalization of snake venom metalloprotease domains.</title>
        <authorList>
            <person name="Brust A."/>
            <person name="Sunagar K."/>
            <person name="Undheim E.A."/>
            <person name="Vetter I."/>
            <person name="Yang D.C."/>
            <person name="Casewell N.R."/>
            <person name="Jackson T.N."/>
            <person name="Koludarov I."/>
            <person name="Alewood P.F."/>
            <person name="Hodgson W.C."/>
            <person name="Lewis R.J."/>
            <person name="King G.F."/>
            <person name="Antunes A."/>
            <person name="Hendrikx I."/>
            <person name="Fry B.G."/>
        </authorList>
    </citation>
    <scope>NUCLEOTIDE SEQUENCE</scope>
</reference>
<evidence type="ECO:0000256" key="6">
    <source>
        <dbReference type="ARBA" id="ARBA00022685"/>
    </source>
</evidence>
<accession>K4J3K2</accession>
<evidence type="ECO:0000256" key="13">
    <source>
        <dbReference type="ARBA" id="ARBA00023283"/>
    </source>
</evidence>
<comment type="subcellular location">
    <subcellularLocation>
        <location evidence="1 15">Secreted</location>
    </subcellularLocation>
</comment>
<evidence type="ECO:0000256" key="10">
    <source>
        <dbReference type="ARBA" id="ARBA00022924"/>
    </source>
</evidence>
<keyword evidence="2" id="KW-0840">Vasodilator</keyword>
<dbReference type="InterPro" id="IPR000663">
    <property type="entry name" value="Natr_peptide"/>
</dbReference>
<keyword evidence="10" id="KW-0382">Hypotensive agent</keyword>
<feature type="compositionally biased region" description="Pro residues" evidence="16">
    <location>
        <begin position="133"/>
        <end position="142"/>
    </location>
</feature>
<sequence length="276" mass="30150">MFVSRLAACGLLLLALPALSLDEKPVQYLPPHPHYPPLLEESQKPGVYYPPLLESDNWWPKPPHQGPRPPRPRPKPLLEESPRTLLESDNWWPKPPHQGPRPPRPRPKPLLEESQKPPGVYYPPLLESDNWWPKPPHQGPRPPRPRPKPSQSLTDDTTALREELSLRPEAASGPAAAGVGDGWRSDSKAAATPQKLAKGRGAAATSARLMRDLRTDGKQWRQKWGRMVPPKGESVGVRGGGGGGSRRLKGLAKKGAAKGCFGLPLDRIGSTSGLGC</sequence>
<feature type="compositionally biased region" description="Pro residues" evidence="16">
    <location>
        <begin position="93"/>
        <end position="102"/>
    </location>
</feature>
<keyword evidence="12" id="KW-0481">Metalloenzyme inhibitor</keyword>
<evidence type="ECO:0000256" key="3">
    <source>
        <dbReference type="ARBA" id="ARBA00022525"/>
    </source>
</evidence>
<dbReference type="SMART" id="SM00183">
    <property type="entry name" value="NAT_PEP"/>
    <property type="match status" value="1"/>
</dbReference>
<keyword evidence="3" id="KW-0964">Secreted</keyword>
<evidence type="ECO:0000256" key="16">
    <source>
        <dbReference type="SAM" id="MobiDB-lite"/>
    </source>
</evidence>
<feature type="region of interest" description="Disordered" evidence="16">
    <location>
        <begin position="55"/>
        <end position="207"/>
    </location>
</feature>
<evidence type="ECO:0000256" key="15">
    <source>
        <dbReference type="RuleBase" id="RU003686"/>
    </source>
</evidence>
<comment type="similarity">
    <text evidence="15">Belongs to the natriuretic peptide family.</text>
</comment>
<evidence type="ECO:0000256" key="5">
    <source>
        <dbReference type="ARBA" id="ARBA00022656"/>
    </source>
</evidence>
<evidence type="ECO:0000256" key="9">
    <source>
        <dbReference type="ARBA" id="ARBA00022858"/>
    </source>
</evidence>
<evidence type="ECO:0000256" key="2">
    <source>
        <dbReference type="ARBA" id="ARBA00022429"/>
    </source>
</evidence>
<protein>
    <submittedName>
        <fullName evidence="18">C-type natriuretic 1</fullName>
    </submittedName>
</protein>
<dbReference type="AlphaFoldDB" id="K4J3K2"/>
<dbReference type="GO" id="GO:0042311">
    <property type="term" value="P:vasodilation"/>
    <property type="evidence" value="ECO:0007669"/>
    <property type="project" value="UniProtKB-KW"/>
</dbReference>
<evidence type="ECO:0000256" key="11">
    <source>
        <dbReference type="ARBA" id="ARBA00023157"/>
    </source>
</evidence>
<feature type="compositionally biased region" description="Pro residues" evidence="16">
    <location>
        <begin position="60"/>
        <end position="69"/>
    </location>
</feature>
<keyword evidence="6" id="KW-0165">Cleavage on pair of basic residues</keyword>
<dbReference type="GO" id="GO:0008217">
    <property type="term" value="P:regulation of blood pressure"/>
    <property type="evidence" value="ECO:0007669"/>
    <property type="project" value="UniProtKB-KW"/>
</dbReference>
<keyword evidence="4" id="KW-0483">Metalloprotease inhibitor</keyword>
<keyword evidence="8 17" id="KW-0732">Signal</keyword>
<evidence type="ECO:0000256" key="17">
    <source>
        <dbReference type="SAM" id="SignalP"/>
    </source>
</evidence>
<keyword evidence="9 15" id="KW-0838">Vasoactive</keyword>
<evidence type="ECO:0000256" key="12">
    <source>
        <dbReference type="ARBA" id="ARBA00023215"/>
    </source>
</evidence>
<feature type="signal peptide" evidence="17">
    <location>
        <begin position="1"/>
        <end position="22"/>
    </location>
</feature>
<dbReference type="PROSITE" id="PS00263">
    <property type="entry name" value="NATRIURETIC_PEPTIDE"/>
    <property type="match status" value="1"/>
</dbReference>
<dbReference type="GO" id="GO:0007168">
    <property type="term" value="P:receptor guanylyl cyclase signaling pathway"/>
    <property type="evidence" value="ECO:0007669"/>
    <property type="project" value="TreeGrafter"/>
</dbReference>
<evidence type="ECO:0000256" key="7">
    <source>
        <dbReference type="ARBA" id="ARBA00022690"/>
    </source>
</evidence>
<comment type="similarity">
    <text evidence="14">In the C-terminal section; belongs to the natriuretic peptide family.</text>
</comment>
<feature type="chain" id="PRO_5003877846" evidence="17">
    <location>
        <begin position="23"/>
        <end position="276"/>
    </location>
</feature>
<keyword evidence="11" id="KW-1015">Disulfide bond</keyword>
<dbReference type="GO" id="GO:0090729">
    <property type="term" value="F:toxin activity"/>
    <property type="evidence" value="ECO:0007669"/>
    <property type="project" value="UniProtKB-KW"/>
</dbReference>
<keyword evidence="13" id="KW-0873">Pyrrolidone carboxylic acid</keyword>
<dbReference type="PANTHER" id="PTHR12167">
    <property type="entry name" value="C-TYPE NATRIURETIC PEPTIDE"/>
    <property type="match status" value="1"/>
</dbReference>
<keyword evidence="5" id="KW-0800">Toxin</keyword>
<proteinExistence type="evidence at transcript level"/>
<dbReference type="EMBL" id="JX467171">
    <property type="protein sequence ID" value="AFU72302.1"/>
    <property type="molecule type" value="mRNA"/>
</dbReference>